<name>A0A8H4ZV98_9HYPO</name>
<feature type="transmembrane region" description="Helical" evidence="1">
    <location>
        <begin position="33"/>
        <end position="57"/>
    </location>
</feature>
<sequence length="93" mass="10082">MAPLNPFDAIGWDVSCRDNINKLLDTWSEYDKWGSSAATTITALVPLLISVWGLPTADILELYLVDEHLVAVITAGLTFALPHAIAGTRGYLP</sequence>
<keyword evidence="3" id="KW-1185">Reference proteome</keyword>
<reference evidence="2 3" key="1">
    <citation type="journal article" date="2020" name="BMC Genomics">
        <title>Correction to: Identification and distribution of gene clusters required for synthesis of sphingolipid metabolism inhibitors in diverse species of the filamentous fungus Fusarium.</title>
        <authorList>
            <person name="Kim H.S."/>
            <person name="Lohmar J.M."/>
            <person name="Busman M."/>
            <person name="Brown D.W."/>
            <person name="Naumann T.A."/>
            <person name="Divon H.H."/>
            <person name="Lysoe E."/>
            <person name="Uhlig S."/>
            <person name="Proctor R.H."/>
        </authorList>
    </citation>
    <scope>NUCLEOTIDE SEQUENCE [LARGE SCALE GENOMIC DNA]</scope>
    <source>
        <strain evidence="2 3">NRRL 25214</strain>
    </source>
</reference>
<dbReference type="Proteomes" id="UP000573603">
    <property type="component" value="Unassembled WGS sequence"/>
</dbReference>
<dbReference type="AlphaFoldDB" id="A0A8H4ZV98"/>
<keyword evidence="1" id="KW-1133">Transmembrane helix</keyword>
<accession>A0A8H4ZV98</accession>
<protein>
    <submittedName>
        <fullName evidence="2">Uncharacterized protein</fullName>
    </submittedName>
</protein>
<feature type="transmembrane region" description="Helical" evidence="1">
    <location>
        <begin position="69"/>
        <end position="92"/>
    </location>
</feature>
<dbReference type="EMBL" id="JABEVY010000037">
    <property type="protein sequence ID" value="KAF5253438.1"/>
    <property type="molecule type" value="Genomic_DNA"/>
</dbReference>
<comment type="caution">
    <text evidence="2">The sequence shown here is derived from an EMBL/GenBank/DDBJ whole genome shotgun (WGS) entry which is preliminary data.</text>
</comment>
<keyword evidence="1" id="KW-0472">Membrane</keyword>
<evidence type="ECO:0000256" key="1">
    <source>
        <dbReference type="SAM" id="Phobius"/>
    </source>
</evidence>
<organism evidence="2 3">
    <name type="scientific">Fusarium anthophilum</name>
    <dbReference type="NCBI Taxonomy" id="48485"/>
    <lineage>
        <taxon>Eukaryota</taxon>
        <taxon>Fungi</taxon>
        <taxon>Dikarya</taxon>
        <taxon>Ascomycota</taxon>
        <taxon>Pezizomycotina</taxon>
        <taxon>Sordariomycetes</taxon>
        <taxon>Hypocreomycetidae</taxon>
        <taxon>Hypocreales</taxon>
        <taxon>Nectriaceae</taxon>
        <taxon>Fusarium</taxon>
        <taxon>Fusarium fujikuroi species complex</taxon>
    </lineage>
</organism>
<keyword evidence="1" id="KW-0812">Transmembrane</keyword>
<gene>
    <name evidence="2" type="ORF">FANTH_1673</name>
</gene>
<proteinExistence type="predicted"/>
<evidence type="ECO:0000313" key="3">
    <source>
        <dbReference type="Proteomes" id="UP000573603"/>
    </source>
</evidence>
<evidence type="ECO:0000313" key="2">
    <source>
        <dbReference type="EMBL" id="KAF5253438.1"/>
    </source>
</evidence>